<feature type="domain" description="ELYS-like" evidence="4">
    <location>
        <begin position="62"/>
        <end position="292"/>
    </location>
</feature>
<accession>A0A316YFM2</accession>
<keyword evidence="2" id="KW-0539">Nucleus</keyword>
<organism evidence="5 6">
    <name type="scientific">Acaromyces ingoldii</name>
    <dbReference type="NCBI Taxonomy" id="215250"/>
    <lineage>
        <taxon>Eukaryota</taxon>
        <taxon>Fungi</taxon>
        <taxon>Dikarya</taxon>
        <taxon>Basidiomycota</taxon>
        <taxon>Ustilaginomycotina</taxon>
        <taxon>Exobasidiomycetes</taxon>
        <taxon>Exobasidiales</taxon>
        <taxon>Cryptobasidiaceae</taxon>
        <taxon>Acaromyces</taxon>
    </lineage>
</organism>
<comment type="subcellular location">
    <subcellularLocation>
        <location evidence="1">Nucleus</location>
    </subcellularLocation>
</comment>
<feature type="compositionally biased region" description="Acidic residues" evidence="3">
    <location>
        <begin position="855"/>
        <end position="868"/>
    </location>
</feature>
<feature type="compositionally biased region" description="Low complexity" evidence="3">
    <location>
        <begin position="487"/>
        <end position="530"/>
    </location>
</feature>
<feature type="compositionally biased region" description="Low complexity" evidence="3">
    <location>
        <begin position="465"/>
        <end position="480"/>
    </location>
</feature>
<reference evidence="5 6" key="1">
    <citation type="journal article" date="2018" name="Mol. Biol. Evol.">
        <title>Broad Genomic Sampling Reveals a Smut Pathogenic Ancestry of the Fungal Clade Ustilaginomycotina.</title>
        <authorList>
            <person name="Kijpornyongpan T."/>
            <person name="Mondo S.J."/>
            <person name="Barry K."/>
            <person name="Sandor L."/>
            <person name="Lee J."/>
            <person name="Lipzen A."/>
            <person name="Pangilinan J."/>
            <person name="LaButti K."/>
            <person name="Hainaut M."/>
            <person name="Henrissat B."/>
            <person name="Grigoriev I.V."/>
            <person name="Spatafora J.W."/>
            <person name="Aime M.C."/>
        </authorList>
    </citation>
    <scope>NUCLEOTIDE SEQUENCE [LARGE SCALE GENOMIC DNA]</scope>
    <source>
        <strain evidence="5 6">MCA 4198</strain>
    </source>
</reference>
<feature type="compositionally biased region" description="Low complexity" evidence="3">
    <location>
        <begin position="575"/>
        <end position="586"/>
    </location>
</feature>
<dbReference type="STRING" id="215250.A0A316YFM2"/>
<feature type="compositionally biased region" description="Basic and acidic residues" evidence="3">
    <location>
        <begin position="704"/>
        <end position="714"/>
    </location>
</feature>
<feature type="compositionally biased region" description="Low complexity" evidence="3">
    <location>
        <begin position="840"/>
        <end position="851"/>
    </location>
</feature>
<dbReference type="GO" id="GO:0005634">
    <property type="term" value="C:nucleus"/>
    <property type="evidence" value="ECO:0007669"/>
    <property type="project" value="UniProtKB-SubCell"/>
</dbReference>
<proteinExistence type="predicted"/>
<dbReference type="EMBL" id="KZ819644">
    <property type="protein sequence ID" value="PWN86545.1"/>
    <property type="molecule type" value="Genomic_DNA"/>
</dbReference>
<feature type="compositionally biased region" description="Polar residues" evidence="3">
    <location>
        <begin position="1"/>
        <end position="10"/>
    </location>
</feature>
<feature type="compositionally biased region" description="Basic and acidic residues" evidence="3">
    <location>
        <begin position="678"/>
        <end position="696"/>
    </location>
</feature>
<dbReference type="RefSeq" id="XP_025373743.1">
    <property type="nucleotide sequence ID" value="XM_025525405.1"/>
</dbReference>
<evidence type="ECO:0000256" key="1">
    <source>
        <dbReference type="ARBA" id="ARBA00004123"/>
    </source>
</evidence>
<dbReference type="Pfam" id="PF13934">
    <property type="entry name" value="ELYS"/>
    <property type="match status" value="1"/>
</dbReference>
<feature type="region of interest" description="Disordered" evidence="3">
    <location>
        <begin position="615"/>
        <end position="887"/>
    </location>
</feature>
<feature type="region of interest" description="Disordered" evidence="3">
    <location>
        <begin position="1"/>
        <end position="29"/>
    </location>
</feature>
<keyword evidence="6" id="KW-1185">Reference proteome</keyword>
<dbReference type="InterPro" id="IPR025151">
    <property type="entry name" value="ELYS_dom"/>
</dbReference>
<feature type="compositionally biased region" description="Low complexity" evidence="3">
    <location>
        <begin position="820"/>
        <end position="832"/>
    </location>
</feature>
<feature type="compositionally biased region" description="Polar residues" evidence="3">
    <location>
        <begin position="545"/>
        <end position="568"/>
    </location>
</feature>
<feature type="region of interest" description="Disordered" evidence="3">
    <location>
        <begin position="465"/>
        <end position="601"/>
    </location>
</feature>
<evidence type="ECO:0000313" key="5">
    <source>
        <dbReference type="EMBL" id="PWN86545.1"/>
    </source>
</evidence>
<evidence type="ECO:0000256" key="3">
    <source>
        <dbReference type="SAM" id="MobiDB-lite"/>
    </source>
</evidence>
<evidence type="ECO:0000259" key="4">
    <source>
        <dbReference type="Pfam" id="PF13934"/>
    </source>
</evidence>
<feature type="compositionally biased region" description="Basic and acidic residues" evidence="3">
    <location>
        <begin position="660"/>
        <end position="670"/>
    </location>
</feature>
<gene>
    <name evidence="5" type="ORF">FA10DRAFT_304863</name>
</gene>
<feature type="region of interest" description="Disordered" evidence="3">
    <location>
        <begin position="385"/>
        <end position="453"/>
    </location>
</feature>
<evidence type="ECO:0000256" key="2">
    <source>
        <dbReference type="ARBA" id="ARBA00023242"/>
    </source>
</evidence>
<evidence type="ECO:0000313" key="6">
    <source>
        <dbReference type="Proteomes" id="UP000245768"/>
    </source>
</evidence>
<name>A0A316YFM2_9BASI</name>
<dbReference type="Proteomes" id="UP000245768">
    <property type="component" value="Unassembled WGS sequence"/>
</dbReference>
<dbReference type="AlphaFoldDB" id="A0A316YFM2"/>
<sequence>MDEARSQTSEAYEMVSHEDAASPSPQAAVARADDVYRAFFQDDDEDEAQEEDDEEGTRRHAFFDEILAACVADKKERARLYPSKANRRLLLSTIYGSAALDRIQSDALVLYLVMRRGLAPARRFARAARLPSHVFSLIRAYWHLDGGRYLAAVPLLPRELDPAQAEKILAVLNPLDGAPSPEEETEKALAMDRFLALCVPSSLSSSSSLLLLDEQLAPARIVSLCHARGIVEAWNTVLRNDTQQQTSATRAACIVALVRFCLVPVARRAAVDALVAMCLSPREDAELADALLASAPALSKGNGQEAPLPEAARATALDLVVVRRITAGRYVDALRLLARIAAASTVVTDSKLRHKRQALVAAAKAALTHVERSLLAIEGAAAAHTLGDGDEDTGARDGGSGGGDNDVHMAMSWEAVHQNGNGDRGNESSAVQPLTASPAVRASPLRQGGRGAAEAQSALLAAVLRASPRSQSRSQSQSQSPTPPRPVRTSASTAAASASPLRAKSRLAFRASPSSSPSSSSPAAAVASPALRTGQRPYSLDDKSASTGNKSGMVTARESSSFTENSNDGAYIGHGASQQAGAAEAQAEIDGEAEAAAAETGPYARLARQLQAHFSAAAGSSGPPSPSDVLQPLLRRRGARESSSQSLAAMDVDGGADSNRQGEEPARDKASLMQRPARRYEATYKIDSSGRRRQAEKDDDGEHDDGKQEQETPAKARNTRRTRAAGARKGAGNKKKEQSEGEQAEEEEGQDQLMELAEPPRKPATTRRGSPTKKKTTKNAATKEPAVAAPRRSTRLSSAEPAARTPLTASATLPEMRELSSATATATATSTRAKARSTRTRSASPSKRAPAQEQGADDDDNNEEEEEEVPRRRTRTRSSRMDMPGAF</sequence>
<protein>
    <recommendedName>
        <fullName evidence="4">ELYS-like domain-containing protein</fullName>
    </recommendedName>
</protein>
<dbReference type="GeneID" id="37047321"/>
<dbReference type="InParanoid" id="A0A316YFM2"/>
<feature type="compositionally biased region" description="Acidic residues" evidence="3">
    <location>
        <begin position="740"/>
        <end position="750"/>
    </location>
</feature>